<organism evidence="2 3">
    <name type="scientific">Hymenobacter daecheongensis DSM 21074</name>
    <dbReference type="NCBI Taxonomy" id="1121955"/>
    <lineage>
        <taxon>Bacteria</taxon>
        <taxon>Pseudomonadati</taxon>
        <taxon>Bacteroidota</taxon>
        <taxon>Cytophagia</taxon>
        <taxon>Cytophagales</taxon>
        <taxon>Hymenobacteraceae</taxon>
        <taxon>Hymenobacter</taxon>
    </lineage>
</organism>
<keyword evidence="1" id="KW-0812">Transmembrane</keyword>
<proteinExistence type="predicted"/>
<sequence length="99" mass="10187">MEPVKPIPPNHILRNNLLGVLAAAVVLGLLSRVTDSASTVVFALGYGVQVLVNVILGITRLGNATPPGAAPYFLSALLVLLIGFGACGLMVVTNLGNMH</sequence>
<accession>A0A1M6HZF1</accession>
<feature type="transmembrane region" description="Helical" evidence="1">
    <location>
        <begin position="37"/>
        <end position="58"/>
    </location>
</feature>
<reference evidence="2 3" key="1">
    <citation type="submission" date="2016-11" db="EMBL/GenBank/DDBJ databases">
        <authorList>
            <person name="Jaros S."/>
            <person name="Januszkiewicz K."/>
            <person name="Wedrychowicz H."/>
        </authorList>
    </citation>
    <scope>NUCLEOTIDE SEQUENCE [LARGE SCALE GENOMIC DNA]</scope>
    <source>
        <strain evidence="2 3">DSM 21074</strain>
    </source>
</reference>
<dbReference type="AlphaFoldDB" id="A0A1M6HZF1"/>
<dbReference type="RefSeq" id="WP_073110208.1">
    <property type="nucleotide sequence ID" value="NZ_FQYN01000005.1"/>
</dbReference>
<dbReference type="Proteomes" id="UP000184418">
    <property type="component" value="Unassembled WGS sequence"/>
</dbReference>
<evidence type="ECO:0000313" key="3">
    <source>
        <dbReference type="Proteomes" id="UP000184418"/>
    </source>
</evidence>
<keyword evidence="3" id="KW-1185">Reference proteome</keyword>
<keyword evidence="1" id="KW-1133">Transmembrane helix</keyword>
<feature type="transmembrane region" description="Helical" evidence="1">
    <location>
        <begin position="70"/>
        <end position="92"/>
    </location>
</feature>
<dbReference type="STRING" id="1121955.SAMN02745146_2717"/>
<protein>
    <submittedName>
        <fullName evidence="2">Multicomponent K+:H+ antiporter subunit F</fullName>
    </submittedName>
</protein>
<evidence type="ECO:0000313" key="2">
    <source>
        <dbReference type="EMBL" id="SHJ27543.1"/>
    </source>
</evidence>
<gene>
    <name evidence="2" type="ORF">SAMN02745146_2717</name>
</gene>
<dbReference type="OrthoDB" id="886963at2"/>
<feature type="transmembrane region" description="Helical" evidence="1">
    <location>
        <begin position="12"/>
        <end position="30"/>
    </location>
</feature>
<dbReference type="EMBL" id="FQYN01000005">
    <property type="protein sequence ID" value="SHJ27543.1"/>
    <property type="molecule type" value="Genomic_DNA"/>
</dbReference>
<keyword evidence="1" id="KW-0472">Membrane</keyword>
<name>A0A1M6HZF1_9BACT</name>
<evidence type="ECO:0000256" key="1">
    <source>
        <dbReference type="SAM" id="Phobius"/>
    </source>
</evidence>